<evidence type="ECO:0000256" key="5">
    <source>
        <dbReference type="SAM" id="Phobius"/>
    </source>
</evidence>
<dbReference type="SMART" id="SM00283">
    <property type="entry name" value="MA"/>
    <property type="match status" value="1"/>
</dbReference>
<dbReference type="GO" id="GO:0005886">
    <property type="term" value="C:plasma membrane"/>
    <property type="evidence" value="ECO:0007669"/>
    <property type="project" value="TreeGrafter"/>
</dbReference>
<dbReference type="STRING" id="1195236.CTER_4307"/>
<dbReference type="InterPro" id="IPR024478">
    <property type="entry name" value="HlyB_4HB_MCP"/>
</dbReference>
<accession>S0FGG5</accession>
<keyword evidence="5" id="KW-0472">Membrane</keyword>
<evidence type="ECO:0000313" key="8">
    <source>
        <dbReference type="EMBL" id="EMS70117.1"/>
    </source>
</evidence>
<dbReference type="SMART" id="SM00304">
    <property type="entry name" value="HAMP"/>
    <property type="match status" value="1"/>
</dbReference>
<dbReference type="PANTHER" id="PTHR43531:SF11">
    <property type="entry name" value="METHYL-ACCEPTING CHEMOTAXIS PROTEIN 3"/>
    <property type="match status" value="1"/>
</dbReference>
<dbReference type="InterPro" id="IPR004089">
    <property type="entry name" value="MCPsignal_dom"/>
</dbReference>
<dbReference type="InterPro" id="IPR051310">
    <property type="entry name" value="MCP_chemotaxis"/>
</dbReference>
<comment type="similarity">
    <text evidence="2">Belongs to the methyl-accepting chemotaxis (MCP) protein family.</text>
</comment>
<dbReference type="InterPro" id="IPR004090">
    <property type="entry name" value="Chemotax_Me-accpt_rcpt"/>
</dbReference>
<dbReference type="PANTHER" id="PTHR43531">
    <property type="entry name" value="PROTEIN ICFG"/>
    <property type="match status" value="1"/>
</dbReference>
<evidence type="ECO:0000313" key="9">
    <source>
        <dbReference type="Proteomes" id="UP000014155"/>
    </source>
</evidence>
<reference evidence="8 9" key="1">
    <citation type="journal article" date="2013" name="Genome Announc.">
        <title>Draft Genome Sequence of the Cellulolytic, Mesophilic, Anaerobic Bacterium Clostridium termitidis Strain CT1112 (DSM 5398).</title>
        <authorList>
            <person name="Lal S."/>
            <person name="Ramachandran U."/>
            <person name="Zhang X."/>
            <person name="Munir R."/>
            <person name="Sparling R."/>
            <person name="Levin D.B."/>
        </authorList>
    </citation>
    <scope>NUCLEOTIDE SEQUENCE [LARGE SCALE GENOMIC DNA]</scope>
    <source>
        <strain evidence="8 9">CT1112</strain>
    </source>
</reference>
<dbReference type="CDD" id="cd11386">
    <property type="entry name" value="MCP_signal"/>
    <property type="match status" value="1"/>
</dbReference>
<dbReference type="PRINTS" id="PR00260">
    <property type="entry name" value="CHEMTRNSDUCR"/>
</dbReference>
<dbReference type="Pfam" id="PF00015">
    <property type="entry name" value="MCPsignal"/>
    <property type="match status" value="1"/>
</dbReference>
<dbReference type="InterPro" id="IPR003660">
    <property type="entry name" value="HAMP_dom"/>
</dbReference>
<comment type="caution">
    <text evidence="8">The sequence shown here is derived from an EMBL/GenBank/DDBJ whole genome shotgun (WGS) entry which is preliminary data.</text>
</comment>
<dbReference type="PROSITE" id="PS50885">
    <property type="entry name" value="HAMP"/>
    <property type="match status" value="1"/>
</dbReference>
<dbReference type="GO" id="GO:0004888">
    <property type="term" value="F:transmembrane signaling receptor activity"/>
    <property type="evidence" value="ECO:0007669"/>
    <property type="project" value="InterPro"/>
</dbReference>
<feature type="domain" description="Methyl-accepting transducer" evidence="6">
    <location>
        <begin position="310"/>
        <end position="539"/>
    </location>
</feature>
<keyword evidence="1" id="KW-0145">Chemotaxis</keyword>
<keyword evidence="3" id="KW-0807">Transducer</keyword>
<dbReference type="PROSITE" id="PS50111">
    <property type="entry name" value="CHEMOTAXIS_TRANSDUC_2"/>
    <property type="match status" value="1"/>
</dbReference>
<name>S0FGG5_RUMCE</name>
<proteinExistence type="inferred from homology"/>
<dbReference type="eggNOG" id="COG0840">
    <property type="taxonomic scope" value="Bacteria"/>
</dbReference>
<dbReference type="Gene3D" id="1.10.287.950">
    <property type="entry name" value="Methyl-accepting chemotaxis protein"/>
    <property type="match status" value="1"/>
</dbReference>
<evidence type="ECO:0000256" key="2">
    <source>
        <dbReference type="ARBA" id="ARBA00029447"/>
    </source>
</evidence>
<evidence type="ECO:0000259" key="6">
    <source>
        <dbReference type="PROSITE" id="PS50111"/>
    </source>
</evidence>
<gene>
    <name evidence="8" type="ORF">CTER_4307</name>
</gene>
<keyword evidence="5" id="KW-0812">Transmembrane</keyword>
<evidence type="ECO:0000256" key="1">
    <source>
        <dbReference type="ARBA" id="ARBA00022500"/>
    </source>
</evidence>
<keyword evidence="5" id="KW-1133">Transmembrane helix</keyword>
<feature type="compositionally biased region" description="Basic and acidic residues" evidence="4">
    <location>
        <begin position="602"/>
        <end position="612"/>
    </location>
</feature>
<sequence>MNWFKNMKIAAKLITGFVIVALIAGIVGVVGVINIVQINNADTELYEVNTVPITELATANEKYQRIRLNMLNVIINKDAQSMNENMTKISQFQDEMQTALDSFGKTIVDSQVRTEYDSLVKTIDEEFLPYSKQVTDLALAGKNDEAHELTKTKGDSLNKAIQANYDNLFNLKVDGASKKSQSNDGAAQTAIVMMIIFIAVGMFLAIGLGMIISRLISNPIKNMVVAADRLSLGDVEVSVQADTKDEIGTLMLSFSKMVENIRSQALIVERMAAGDLTIDVKVRSDKDLLGRKLSEMIETNNEVLSNINFASEQVALGARQVSSSSQMLSQGSTEQASSVEEITSSITQVAAQTRQNAQNAGLANELAVSAKDNAARGNSQMQEMVKAMAEINESSANISKIIKVIDEIAFQTNILALNAAVEAARAGQHGKGFAVVAEEVRNLAARSANAAKETTEMIEGSIKKVEIGTKIANETAAALDEIVGGVAKAAALVGDIAVASNEQATGISQINSAIEQVAQVVQTNSATAEECAAASEELSGQADMLKESVSRFKLKKAKAALTANDVLTPDMLRTIEGMLERKKSKETPYTPEEEAAAAKPKISLDDNDYGKY</sequence>
<dbReference type="FunFam" id="1.10.287.950:FF:000001">
    <property type="entry name" value="Methyl-accepting chemotaxis sensory transducer"/>
    <property type="match status" value="1"/>
</dbReference>
<dbReference type="CDD" id="cd06225">
    <property type="entry name" value="HAMP"/>
    <property type="match status" value="1"/>
</dbReference>
<dbReference type="Pfam" id="PF12729">
    <property type="entry name" value="4HB_MCP_1"/>
    <property type="match status" value="1"/>
</dbReference>
<dbReference type="PATRIC" id="fig|1195236.3.peg.4485"/>
<dbReference type="GO" id="GO:0007165">
    <property type="term" value="P:signal transduction"/>
    <property type="evidence" value="ECO:0007669"/>
    <property type="project" value="UniProtKB-KW"/>
</dbReference>
<organism evidence="8 9">
    <name type="scientific">Ruminiclostridium cellobioparum subsp. termitidis CT1112</name>
    <dbReference type="NCBI Taxonomy" id="1195236"/>
    <lineage>
        <taxon>Bacteria</taxon>
        <taxon>Bacillati</taxon>
        <taxon>Bacillota</taxon>
        <taxon>Clostridia</taxon>
        <taxon>Eubacteriales</taxon>
        <taxon>Oscillospiraceae</taxon>
        <taxon>Ruminiclostridium</taxon>
    </lineage>
</organism>
<feature type="transmembrane region" description="Helical" evidence="5">
    <location>
        <begin position="190"/>
        <end position="213"/>
    </location>
</feature>
<evidence type="ECO:0000259" key="7">
    <source>
        <dbReference type="PROSITE" id="PS50885"/>
    </source>
</evidence>
<dbReference type="SUPFAM" id="SSF58104">
    <property type="entry name" value="Methyl-accepting chemotaxis protein (MCP) signaling domain"/>
    <property type="match status" value="1"/>
</dbReference>
<feature type="domain" description="HAMP" evidence="7">
    <location>
        <begin position="214"/>
        <end position="266"/>
    </location>
</feature>
<dbReference type="RefSeq" id="WP_004629232.1">
    <property type="nucleotide sequence ID" value="NZ_AORV01000060.1"/>
</dbReference>
<evidence type="ECO:0000256" key="3">
    <source>
        <dbReference type="PROSITE-ProRule" id="PRU00284"/>
    </source>
</evidence>
<feature type="region of interest" description="Disordered" evidence="4">
    <location>
        <begin position="578"/>
        <end position="612"/>
    </location>
</feature>
<feature type="transmembrane region" description="Helical" evidence="5">
    <location>
        <begin position="12"/>
        <end position="36"/>
    </location>
</feature>
<evidence type="ECO:0000256" key="4">
    <source>
        <dbReference type="SAM" id="MobiDB-lite"/>
    </source>
</evidence>
<dbReference type="Proteomes" id="UP000014155">
    <property type="component" value="Unassembled WGS sequence"/>
</dbReference>
<dbReference type="GO" id="GO:0006935">
    <property type="term" value="P:chemotaxis"/>
    <property type="evidence" value="ECO:0007669"/>
    <property type="project" value="UniProtKB-KW"/>
</dbReference>
<dbReference type="EMBL" id="AORV01000060">
    <property type="protein sequence ID" value="EMS70117.1"/>
    <property type="molecule type" value="Genomic_DNA"/>
</dbReference>
<dbReference type="Pfam" id="PF00672">
    <property type="entry name" value="HAMP"/>
    <property type="match status" value="1"/>
</dbReference>
<keyword evidence="9" id="KW-1185">Reference proteome</keyword>
<dbReference type="Gene3D" id="6.10.340.10">
    <property type="match status" value="1"/>
</dbReference>
<dbReference type="AlphaFoldDB" id="S0FGG5"/>
<protein>
    <submittedName>
        <fullName evidence="8">Methyl-accepting chemotaxis protein</fullName>
    </submittedName>
</protein>